<feature type="domain" description="NmrA-like" evidence="1">
    <location>
        <begin position="5"/>
        <end position="305"/>
    </location>
</feature>
<dbReference type="AlphaFoldDB" id="A0A8H7RWN4"/>
<dbReference type="InterPro" id="IPR051604">
    <property type="entry name" value="Ergot_Alk_Oxidoreductase"/>
</dbReference>
<evidence type="ECO:0000313" key="2">
    <source>
        <dbReference type="EMBL" id="KAG2218612.1"/>
    </source>
</evidence>
<name>A0A8H7RWN4_9FUNG</name>
<comment type="caution">
    <text evidence="2">The sequence shown here is derived from an EMBL/GenBank/DDBJ whole genome shotgun (WGS) entry which is preliminary data.</text>
</comment>
<dbReference type="Gene3D" id="3.40.50.720">
    <property type="entry name" value="NAD(P)-binding Rossmann-like Domain"/>
    <property type="match status" value="1"/>
</dbReference>
<dbReference type="SUPFAM" id="SSF51735">
    <property type="entry name" value="NAD(P)-binding Rossmann-fold domains"/>
    <property type="match status" value="1"/>
</dbReference>
<dbReference type="Gene3D" id="3.90.25.10">
    <property type="entry name" value="UDP-galactose 4-epimerase, domain 1"/>
    <property type="match status" value="1"/>
</dbReference>
<dbReference type="Proteomes" id="UP000646827">
    <property type="component" value="Unassembled WGS sequence"/>
</dbReference>
<keyword evidence="3" id="KW-1185">Reference proteome</keyword>
<protein>
    <recommendedName>
        <fullName evidence="1">NmrA-like domain-containing protein</fullName>
    </recommendedName>
</protein>
<dbReference type="InterPro" id="IPR036291">
    <property type="entry name" value="NAD(P)-bd_dom_sf"/>
</dbReference>
<dbReference type="EMBL" id="JAEPRB010000220">
    <property type="protein sequence ID" value="KAG2218612.1"/>
    <property type="molecule type" value="Genomic_DNA"/>
</dbReference>
<proteinExistence type="predicted"/>
<dbReference type="OrthoDB" id="10254221at2759"/>
<dbReference type="PANTHER" id="PTHR43162">
    <property type="match status" value="1"/>
</dbReference>
<reference evidence="2 3" key="1">
    <citation type="submission" date="2020-12" db="EMBL/GenBank/DDBJ databases">
        <title>Metabolic potential, ecology and presence of endohyphal bacteria is reflected in genomic diversity of Mucoromycotina.</title>
        <authorList>
            <person name="Muszewska A."/>
            <person name="Okrasinska A."/>
            <person name="Steczkiewicz K."/>
            <person name="Drgas O."/>
            <person name="Orlowska M."/>
            <person name="Perlinska-Lenart U."/>
            <person name="Aleksandrzak-Piekarczyk T."/>
            <person name="Szatraj K."/>
            <person name="Zielenkiewicz U."/>
            <person name="Pilsyk S."/>
            <person name="Malc E."/>
            <person name="Mieczkowski P."/>
            <person name="Kruszewska J.S."/>
            <person name="Biernat P."/>
            <person name="Pawlowska J."/>
        </authorList>
    </citation>
    <scope>NUCLEOTIDE SEQUENCE [LARGE SCALE GENOMIC DNA]</scope>
    <source>
        <strain evidence="2 3">CBS 142.35</strain>
    </source>
</reference>
<accession>A0A8H7RWN4</accession>
<dbReference type="InterPro" id="IPR008030">
    <property type="entry name" value="NmrA-like"/>
</dbReference>
<evidence type="ECO:0000259" key="1">
    <source>
        <dbReference type="Pfam" id="PF05368"/>
    </source>
</evidence>
<dbReference type="PANTHER" id="PTHR43162:SF1">
    <property type="entry name" value="PRESTALK A DIFFERENTIATION PROTEIN A"/>
    <property type="match status" value="1"/>
</dbReference>
<dbReference type="Pfam" id="PF05368">
    <property type="entry name" value="NmrA"/>
    <property type="match status" value="1"/>
</dbReference>
<sequence>MFSYKEKIFITGATGVIAHSLVRNLLSNPDISITLYIQSFTKIRRLYCDHPRFNDPGKVNVIQGNFINEQPFTDAIVGHTRLFLYVPVSGYQNDEHMEFGKCFAQKAYAVGVQQIVLISNLSWPVPYKLFLAINSVTWRLEEAIRSIPNRKQLVTLRPCYLMSNMFHMDVPTIKSNKAIVSIHNPDQVIAWVSPKDVGDVAAKFLQETIDNNNNDNDIIYELIGDFQTHKKRAEILSRVLDCDIFYKNTTLKRYYSLLTNYVGLSYRITLMVLELQNKLKRNTRTSVKELSKLLGHQPQTVEEWIKENKYALLYHISSWN</sequence>
<gene>
    <name evidence="2" type="ORF">INT45_013920</name>
</gene>
<evidence type="ECO:0000313" key="3">
    <source>
        <dbReference type="Proteomes" id="UP000646827"/>
    </source>
</evidence>
<organism evidence="2 3">
    <name type="scientific">Circinella minor</name>
    <dbReference type="NCBI Taxonomy" id="1195481"/>
    <lineage>
        <taxon>Eukaryota</taxon>
        <taxon>Fungi</taxon>
        <taxon>Fungi incertae sedis</taxon>
        <taxon>Mucoromycota</taxon>
        <taxon>Mucoromycotina</taxon>
        <taxon>Mucoromycetes</taxon>
        <taxon>Mucorales</taxon>
        <taxon>Lichtheimiaceae</taxon>
        <taxon>Circinella</taxon>
    </lineage>
</organism>